<accession>A0A812KDS1</accession>
<dbReference type="EMBL" id="CAJNDS010000611">
    <property type="protein sequence ID" value="CAE7222540.1"/>
    <property type="molecule type" value="Genomic_DNA"/>
</dbReference>
<feature type="compositionally biased region" description="Basic and acidic residues" evidence="1">
    <location>
        <begin position="106"/>
        <end position="119"/>
    </location>
</feature>
<evidence type="ECO:0000256" key="1">
    <source>
        <dbReference type="SAM" id="MobiDB-lite"/>
    </source>
</evidence>
<comment type="caution">
    <text evidence="2">The sequence shown here is derived from an EMBL/GenBank/DDBJ whole genome shotgun (WGS) entry which is preliminary data.</text>
</comment>
<name>A0A812KDS1_9DINO</name>
<organism evidence="2 3">
    <name type="scientific">Symbiodinium natans</name>
    <dbReference type="NCBI Taxonomy" id="878477"/>
    <lineage>
        <taxon>Eukaryota</taxon>
        <taxon>Sar</taxon>
        <taxon>Alveolata</taxon>
        <taxon>Dinophyceae</taxon>
        <taxon>Suessiales</taxon>
        <taxon>Symbiodiniaceae</taxon>
        <taxon>Symbiodinium</taxon>
    </lineage>
</organism>
<feature type="region of interest" description="Disordered" evidence="1">
    <location>
        <begin position="104"/>
        <end position="146"/>
    </location>
</feature>
<feature type="region of interest" description="Disordered" evidence="1">
    <location>
        <begin position="1"/>
        <end position="64"/>
    </location>
</feature>
<gene>
    <name evidence="2" type="ORF">SNAT2548_LOCUS8295</name>
</gene>
<evidence type="ECO:0000313" key="3">
    <source>
        <dbReference type="Proteomes" id="UP000604046"/>
    </source>
</evidence>
<dbReference type="AlphaFoldDB" id="A0A812KDS1"/>
<protein>
    <submittedName>
        <fullName evidence="2">Uncharacterized protein</fullName>
    </submittedName>
</protein>
<sequence>METGDAPDGTTPDEPDMEGGDAGDGSDSAAVMAEGGGCGGTGDSCTPCESHQRGETGDVPDCAVHPHEPVLAEVEKAGECDGADAPAHVTAAVSECGYQGVLDTSKTSEADKKADEPAPRSDLPALSKSALGAAQTPPPPPPIRERALRFVFTRLGLAP</sequence>
<feature type="compositionally biased region" description="Acidic residues" evidence="1">
    <location>
        <begin position="11"/>
        <end position="21"/>
    </location>
</feature>
<reference evidence="2" key="1">
    <citation type="submission" date="2021-02" db="EMBL/GenBank/DDBJ databases">
        <authorList>
            <person name="Dougan E. K."/>
            <person name="Rhodes N."/>
            <person name="Thang M."/>
            <person name="Chan C."/>
        </authorList>
    </citation>
    <scope>NUCLEOTIDE SEQUENCE</scope>
</reference>
<evidence type="ECO:0000313" key="2">
    <source>
        <dbReference type="EMBL" id="CAE7222540.1"/>
    </source>
</evidence>
<keyword evidence="3" id="KW-1185">Reference proteome</keyword>
<dbReference type="Proteomes" id="UP000604046">
    <property type="component" value="Unassembled WGS sequence"/>
</dbReference>
<proteinExistence type="predicted"/>